<protein>
    <submittedName>
        <fullName evidence="2">Uncharacterized protein</fullName>
    </submittedName>
</protein>
<dbReference type="RefSeq" id="WP_053945852.1">
    <property type="nucleotide sequence ID" value="NZ_CP012622.1"/>
</dbReference>
<reference evidence="2 3" key="1">
    <citation type="journal article" date="2015" name="Genome Announc.">
        <title>Complete Genome Sequence of Spiroplasma cantharicola CC-1T (DSM 21588), a Bacterium Isolated from Soldier Beetle (Cantharis carolinus).</title>
        <authorList>
            <person name="Lo W.S."/>
            <person name="Liu P.Y."/>
            <person name="Kuo C.H."/>
        </authorList>
    </citation>
    <scope>NUCLEOTIDE SEQUENCE [LARGE SCALE GENOMIC DNA]</scope>
    <source>
        <strain evidence="2 3">CC-1</strain>
    </source>
</reference>
<dbReference type="PATRIC" id="fig|362837.3.peg.169"/>
<evidence type="ECO:0000256" key="1">
    <source>
        <dbReference type="SAM" id="Phobius"/>
    </source>
</evidence>
<sequence length="77" mass="8881">MEQNQIIGLLLIVIGLLIIIGFGYWAYYAKNKAKNNSNFKTGNQESQTIWEFTKKNFPIFVAIFGFIMAFTGLMMMF</sequence>
<name>A0A0M3SJ40_9MOLU</name>
<keyword evidence="3" id="KW-1185">Reference proteome</keyword>
<evidence type="ECO:0000313" key="2">
    <source>
        <dbReference type="EMBL" id="ALD66078.1"/>
    </source>
</evidence>
<gene>
    <name evidence="2" type="ORF">SCANT_v1c01680</name>
</gene>
<accession>A0A0M3SJ40</accession>
<dbReference type="KEGG" id="scj:SCANT_v1c01680"/>
<dbReference type="EMBL" id="CP012622">
    <property type="protein sequence ID" value="ALD66078.1"/>
    <property type="molecule type" value="Genomic_DNA"/>
</dbReference>
<keyword evidence="1" id="KW-1133">Transmembrane helix</keyword>
<dbReference type="STRING" id="362837.SCANT_v1c01680"/>
<keyword evidence="1" id="KW-0812">Transmembrane</keyword>
<dbReference type="OrthoDB" id="390375at2"/>
<feature type="transmembrane region" description="Helical" evidence="1">
    <location>
        <begin position="57"/>
        <end position="76"/>
    </location>
</feature>
<organism evidence="2 3">
    <name type="scientific">Spiroplasma cantharicola</name>
    <dbReference type="NCBI Taxonomy" id="362837"/>
    <lineage>
        <taxon>Bacteria</taxon>
        <taxon>Bacillati</taxon>
        <taxon>Mycoplasmatota</taxon>
        <taxon>Mollicutes</taxon>
        <taxon>Entomoplasmatales</taxon>
        <taxon>Spiroplasmataceae</taxon>
        <taxon>Spiroplasma</taxon>
    </lineage>
</organism>
<keyword evidence="1" id="KW-0472">Membrane</keyword>
<dbReference type="Proteomes" id="UP000063919">
    <property type="component" value="Chromosome"/>
</dbReference>
<feature type="transmembrane region" description="Helical" evidence="1">
    <location>
        <begin position="6"/>
        <end position="27"/>
    </location>
</feature>
<dbReference type="AlphaFoldDB" id="A0A0M3SJ40"/>
<evidence type="ECO:0000313" key="3">
    <source>
        <dbReference type="Proteomes" id="UP000063919"/>
    </source>
</evidence>
<proteinExistence type="predicted"/>